<sequence>MWNYVDSSCFLQQQPPTQRGKINAKTQELNTATQNALQSTQDKQAVIQSLRT</sequence>
<geneLocation type="plasmid" evidence="2 3">
    <name>phbz1</name>
</geneLocation>
<feature type="region of interest" description="Disordered" evidence="1">
    <location>
        <begin position="33"/>
        <end position="52"/>
    </location>
</feature>
<protein>
    <submittedName>
        <fullName evidence="2">Uncharacterized protein</fullName>
    </submittedName>
</protein>
<dbReference type="EMBL" id="FR871758">
    <property type="protein sequence ID" value="CCB80908.1"/>
    <property type="molecule type" value="Genomic_DNA"/>
</dbReference>
<dbReference type="GeneID" id="64362607"/>
<reference evidence="2 3" key="1">
    <citation type="journal article" date="2011" name="J. Bacteriol.">
        <title>Genome sequence of Helicobacter bizzozeronii strain CIII-1, an isolate from human gastric mucosa.</title>
        <authorList>
            <person name="Schott T."/>
            <person name="Rossi M."/>
            <person name="Hanninen M.L."/>
        </authorList>
    </citation>
    <scope>NUCLEOTIDE SEQUENCE [LARGE SCALE GENOMIC DNA]</scope>
    <source>
        <strain evidence="2 3">CIII-1</strain>
    </source>
</reference>
<evidence type="ECO:0000313" key="3">
    <source>
        <dbReference type="Proteomes" id="UP000008387"/>
    </source>
</evidence>
<gene>
    <name evidence="2" type="ordered locus">HBZC1_p0280</name>
</gene>
<evidence type="ECO:0000256" key="1">
    <source>
        <dbReference type="SAM" id="MobiDB-lite"/>
    </source>
</evidence>
<dbReference type="AlphaFoldDB" id="F8KUH3"/>
<dbReference type="KEGG" id="hbi:HBZC1_p0280"/>
<keyword evidence="3" id="KW-1185">Reference proteome</keyword>
<name>F8KUH3_HELBC</name>
<evidence type="ECO:0000313" key="2">
    <source>
        <dbReference type="EMBL" id="CCB80908.1"/>
    </source>
</evidence>
<dbReference type="HOGENOM" id="CLU_3080521_0_0_7"/>
<dbReference type="Proteomes" id="UP000008387">
    <property type="component" value="Plasmid phbz1"/>
</dbReference>
<proteinExistence type="predicted"/>
<accession>F8KUH3</accession>
<organism evidence="2 3">
    <name type="scientific">Helicobacter bizzozeronii (strain CIII-1)</name>
    <dbReference type="NCBI Taxonomy" id="1002804"/>
    <lineage>
        <taxon>Bacteria</taxon>
        <taxon>Pseudomonadati</taxon>
        <taxon>Campylobacterota</taxon>
        <taxon>Epsilonproteobacteria</taxon>
        <taxon>Campylobacterales</taxon>
        <taxon>Helicobacteraceae</taxon>
        <taxon>Helicobacter</taxon>
    </lineage>
</organism>
<dbReference type="RefSeq" id="WP_013882015.1">
    <property type="nucleotide sequence ID" value="NC_015670.1"/>
</dbReference>
<keyword evidence="2" id="KW-0614">Plasmid</keyword>